<evidence type="ECO:0000313" key="2">
    <source>
        <dbReference type="EMBL" id="MFC7335734.1"/>
    </source>
</evidence>
<reference evidence="3" key="1">
    <citation type="journal article" date="2019" name="Int. J. Syst. Evol. Microbiol.">
        <title>The Global Catalogue of Microorganisms (GCM) 10K type strain sequencing project: providing services to taxonomists for standard genome sequencing and annotation.</title>
        <authorList>
            <consortium name="The Broad Institute Genomics Platform"/>
            <consortium name="The Broad Institute Genome Sequencing Center for Infectious Disease"/>
            <person name="Wu L."/>
            <person name="Ma J."/>
        </authorList>
    </citation>
    <scope>NUCLEOTIDE SEQUENCE [LARGE SCALE GENOMIC DNA]</scope>
    <source>
        <strain evidence="3">CGMCC 4.1467</strain>
    </source>
</reference>
<dbReference type="PANTHER" id="PTHR38813">
    <property type="match status" value="1"/>
</dbReference>
<dbReference type="SUPFAM" id="SSF143011">
    <property type="entry name" value="RelE-like"/>
    <property type="match status" value="1"/>
</dbReference>
<protein>
    <submittedName>
        <fullName evidence="2">Type II toxin-antitoxin system RelE/ParE family toxin</fullName>
    </submittedName>
</protein>
<proteinExistence type="predicted"/>
<dbReference type="Gene3D" id="3.30.2310.20">
    <property type="entry name" value="RelE-like"/>
    <property type="match status" value="1"/>
</dbReference>
<keyword evidence="1" id="KW-1277">Toxin-antitoxin system</keyword>
<dbReference type="EMBL" id="JBHTBS010000001">
    <property type="protein sequence ID" value="MFC7335734.1"/>
    <property type="molecule type" value="Genomic_DNA"/>
</dbReference>
<organism evidence="2 3">
    <name type="scientific">Haloferula chungangensis</name>
    <dbReference type="NCBI Taxonomy" id="1048331"/>
    <lineage>
        <taxon>Bacteria</taxon>
        <taxon>Pseudomonadati</taxon>
        <taxon>Verrucomicrobiota</taxon>
        <taxon>Verrucomicrobiia</taxon>
        <taxon>Verrucomicrobiales</taxon>
        <taxon>Verrucomicrobiaceae</taxon>
        <taxon>Haloferula</taxon>
    </lineage>
</organism>
<comment type="caution">
    <text evidence="2">The sequence shown here is derived from an EMBL/GenBank/DDBJ whole genome shotgun (WGS) entry which is preliminary data.</text>
</comment>
<keyword evidence="3" id="KW-1185">Reference proteome</keyword>
<dbReference type="PANTHER" id="PTHR38813:SF1">
    <property type="entry name" value="TOXIN RELE1-RELATED"/>
    <property type="match status" value="1"/>
</dbReference>
<name>A0ABW2L370_9BACT</name>
<dbReference type="InterPro" id="IPR035093">
    <property type="entry name" value="RelE/ParE_toxin_dom_sf"/>
</dbReference>
<sequence>MASYKVEFAKQVQKDFRKIPKPDAEKILRQIAELATQPFPSNSKKLKGEELYRVRIGNYRVIYEIHGDRLVITVVKVGHRKDVY</sequence>
<dbReference type="Proteomes" id="UP001596472">
    <property type="component" value="Unassembled WGS sequence"/>
</dbReference>
<accession>A0ABW2L370</accession>
<dbReference type="Pfam" id="PF05016">
    <property type="entry name" value="ParE_toxin"/>
    <property type="match status" value="1"/>
</dbReference>
<dbReference type="InterPro" id="IPR007712">
    <property type="entry name" value="RelE/ParE_toxin"/>
</dbReference>
<gene>
    <name evidence="2" type="ORF">ACFQY0_00985</name>
</gene>
<evidence type="ECO:0000256" key="1">
    <source>
        <dbReference type="ARBA" id="ARBA00022649"/>
    </source>
</evidence>
<dbReference type="InterPro" id="IPR052747">
    <property type="entry name" value="TA_system_RelE_toxin"/>
</dbReference>
<dbReference type="NCBIfam" id="TIGR02385">
    <property type="entry name" value="RelE_StbE"/>
    <property type="match status" value="1"/>
</dbReference>
<dbReference type="RefSeq" id="WP_379708144.1">
    <property type="nucleotide sequence ID" value="NZ_JBHTBS010000001.1"/>
</dbReference>
<evidence type="ECO:0000313" key="3">
    <source>
        <dbReference type="Proteomes" id="UP001596472"/>
    </source>
</evidence>